<protein>
    <submittedName>
        <fullName evidence="2">Alpha/Beta hydrolase protein</fullName>
    </submittedName>
</protein>
<dbReference type="Proteomes" id="UP001222325">
    <property type="component" value="Unassembled WGS sequence"/>
</dbReference>
<comment type="caution">
    <text evidence="2">The sequence shown here is derived from an EMBL/GenBank/DDBJ whole genome shotgun (WGS) entry which is preliminary data.</text>
</comment>
<evidence type="ECO:0000259" key="1">
    <source>
        <dbReference type="Pfam" id="PF12697"/>
    </source>
</evidence>
<reference evidence="2" key="1">
    <citation type="submission" date="2023-03" db="EMBL/GenBank/DDBJ databases">
        <title>Massive genome expansion in bonnet fungi (Mycena s.s.) driven by repeated elements and novel gene families across ecological guilds.</title>
        <authorList>
            <consortium name="Lawrence Berkeley National Laboratory"/>
            <person name="Harder C.B."/>
            <person name="Miyauchi S."/>
            <person name="Viragh M."/>
            <person name="Kuo A."/>
            <person name="Thoen E."/>
            <person name="Andreopoulos B."/>
            <person name="Lu D."/>
            <person name="Skrede I."/>
            <person name="Drula E."/>
            <person name="Henrissat B."/>
            <person name="Morin E."/>
            <person name="Kohler A."/>
            <person name="Barry K."/>
            <person name="LaButti K."/>
            <person name="Morin E."/>
            <person name="Salamov A."/>
            <person name="Lipzen A."/>
            <person name="Mereny Z."/>
            <person name="Hegedus B."/>
            <person name="Baldrian P."/>
            <person name="Stursova M."/>
            <person name="Weitz H."/>
            <person name="Taylor A."/>
            <person name="Grigoriev I.V."/>
            <person name="Nagy L.G."/>
            <person name="Martin F."/>
            <person name="Kauserud H."/>
        </authorList>
    </citation>
    <scope>NUCLEOTIDE SEQUENCE</scope>
    <source>
        <strain evidence="2">CBHHK173m</strain>
    </source>
</reference>
<dbReference type="InterPro" id="IPR000073">
    <property type="entry name" value="AB_hydrolase_1"/>
</dbReference>
<dbReference type="Pfam" id="PF12697">
    <property type="entry name" value="Abhydrolase_6"/>
    <property type="match status" value="1"/>
</dbReference>
<dbReference type="GO" id="GO:0016787">
    <property type="term" value="F:hydrolase activity"/>
    <property type="evidence" value="ECO:0007669"/>
    <property type="project" value="UniProtKB-KW"/>
</dbReference>
<dbReference type="AlphaFoldDB" id="A0AAD6U7D3"/>
<organism evidence="2 3">
    <name type="scientific">Mycena belliarum</name>
    <dbReference type="NCBI Taxonomy" id="1033014"/>
    <lineage>
        <taxon>Eukaryota</taxon>
        <taxon>Fungi</taxon>
        <taxon>Dikarya</taxon>
        <taxon>Basidiomycota</taxon>
        <taxon>Agaricomycotina</taxon>
        <taxon>Agaricomycetes</taxon>
        <taxon>Agaricomycetidae</taxon>
        <taxon>Agaricales</taxon>
        <taxon>Marasmiineae</taxon>
        <taxon>Mycenaceae</taxon>
        <taxon>Mycena</taxon>
    </lineage>
</organism>
<dbReference type="SUPFAM" id="SSF53474">
    <property type="entry name" value="alpha/beta-Hydrolases"/>
    <property type="match status" value="1"/>
</dbReference>
<dbReference type="InterPro" id="IPR029058">
    <property type="entry name" value="AB_hydrolase_fold"/>
</dbReference>
<evidence type="ECO:0000313" key="3">
    <source>
        <dbReference type="Proteomes" id="UP001222325"/>
    </source>
</evidence>
<proteinExistence type="predicted"/>
<name>A0AAD6U7D3_9AGAR</name>
<gene>
    <name evidence="2" type="ORF">B0H15DRAFT_949996</name>
</gene>
<evidence type="ECO:0000313" key="2">
    <source>
        <dbReference type="EMBL" id="KAJ7087621.1"/>
    </source>
</evidence>
<keyword evidence="3" id="KW-1185">Reference proteome</keyword>
<feature type="domain" description="AB hydrolase-1" evidence="1">
    <location>
        <begin position="39"/>
        <end position="316"/>
    </location>
</feature>
<keyword evidence="2" id="KW-0378">Hydrolase</keyword>
<dbReference type="Gene3D" id="3.40.50.1820">
    <property type="entry name" value="alpha/beta hydrolase"/>
    <property type="match status" value="1"/>
</dbReference>
<sequence length="338" mass="37821">MNIESFVLDSPPAANGEDLRMAAKRYTYEGQSPRDAITLLMFHAMGQHKEQWEATIEKLYTLQSRSASRIREVWTFDWQSHGESAVLNEEALKGDEKAAPLDCWAAAIASFIKSDFVKGHRLVGVGHSSGTVGLMLSTRLFEKCPYAGLILIEPSMMDEQIWDANREEIQPAFDMVTNAVMHRRDGWPSREAAHKYFMARFPWNTWDPRVVASFSEHGLRDSTDKDGKPCVVRKCPMIHEASAFQVNLKITWDAAAQVAKLSGVVPIHVVYGENIDMMPQVIRDGVIDKTKGRIVDSVTTVPDVGHTIVQELPDVVGSTISQLLDVIFTTSPEIRSHL</sequence>
<accession>A0AAD6U7D3</accession>
<dbReference type="EMBL" id="JARJCN010000028">
    <property type="protein sequence ID" value="KAJ7087621.1"/>
    <property type="molecule type" value="Genomic_DNA"/>
</dbReference>